<gene>
    <name evidence="6" type="ORF">CDQ92_15845</name>
</gene>
<comment type="caution">
    <text evidence="6">The sequence shown here is derived from an EMBL/GenBank/DDBJ whole genome shotgun (WGS) entry which is preliminary data.</text>
</comment>
<accession>A0A246JP83</accession>
<feature type="domain" description="Thioredoxin" evidence="5">
    <location>
        <begin position="31"/>
        <end position="208"/>
    </location>
</feature>
<dbReference type="Pfam" id="PF01323">
    <property type="entry name" value="DSBA"/>
    <property type="match status" value="1"/>
</dbReference>
<evidence type="ECO:0000313" key="6">
    <source>
        <dbReference type="EMBL" id="OWQ94556.1"/>
    </source>
</evidence>
<evidence type="ECO:0000256" key="4">
    <source>
        <dbReference type="ARBA" id="ARBA00023284"/>
    </source>
</evidence>
<evidence type="ECO:0000256" key="2">
    <source>
        <dbReference type="ARBA" id="ARBA00023002"/>
    </source>
</evidence>
<evidence type="ECO:0000259" key="5">
    <source>
        <dbReference type="PROSITE" id="PS51352"/>
    </source>
</evidence>
<evidence type="ECO:0000313" key="7">
    <source>
        <dbReference type="Proteomes" id="UP000197361"/>
    </source>
</evidence>
<dbReference type="PROSITE" id="PS51352">
    <property type="entry name" value="THIOREDOXIN_2"/>
    <property type="match status" value="1"/>
</dbReference>
<dbReference type="GO" id="GO:0016491">
    <property type="term" value="F:oxidoreductase activity"/>
    <property type="evidence" value="ECO:0007669"/>
    <property type="project" value="UniProtKB-KW"/>
</dbReference>
<dbReference type="Gene3D" id="3.40.30.10">
    <property type="entry name" value="Glutaredoxin"/>
    <property type="match status" value="1"/>
</dbReference>
<evidence type="ECO:0000256" key="3">
    <source>
        <dbReference type="ARBA" id="ARBA00023157"/>
    </source>
</evidence>
<dbReference type="InterPro" id="IPR036249">
    <property type="entry name" value="Thioredoxin-like_sf"/>
</dbReference>
<keyword evidence="2" id="KW-0560">Oxidoreductase</keyword>
<keyword evidence="3" id="KW-1015">Disulfide bond</keyword>
<name>A0A246JP83_9SPHN</name>
<dbReference type="SUPFAM" id="SSF52833">
    <property type="entry name" value="Thioredoxin-like"/>
    <property type="match status" value="1"/>
</dbReference>
<keyword evidence="1" id="KW-0732">Signal</keyword>
<organism evidence="6 7">
    <name type="scientific">Sphingopyxis bauzanensis</name>
    <dbReference type="NCBI Taxonomy" id="651663"/>
    <lineage>
        <taxon>Bacteria</taxon>
        <taxon>Pseudomonadati</taxon>
        <taxon>Pseudomonadota</taxon>
        <taxon>Alphaproteobacteria</taxon>
        <taxon>Sphingomonadales</taxon>
        <taxon>Sphingomonadaceae</taxon>
        <taxon>Sphingopyxis</taxon>
    </lineage>
</organism>
<evidence type="ECO:0000256" key="1">
    <source>
        <dbReference type="ARBA" id="ARBA00022729"/>
    </source>
</evidence>
<dbReference type="InterPro" id="IPR001853">
    <property type="entry name" value="DSBA-like_thioredoxin_dom"/>
</dbReference>
<keyword evidence="4" id="KW-0676">Redox-active center</keyword>
<proteinExistence type="predicted"/>
<reference evidence="6 7" key="1">
    <citation type="journal article" date="2010" name="Int. J. Syst. Evol. Microbiol.">
        <title>Sphingopyxis bauzanensis sp. nov., a psychrophilic bacterium isolated from soil.</title>
        <authorList>
            <person name="Zhang D.C."/>
            <person name="Liu H.C."/>
            <person name="Xin Y.H."/>
            <person name="Zhou Y.G."/>
            <person name="Schinner F."/>
            <person name="Margesin R."/>
        </authorList>
    </citation>
    <scope>NUCLEOTIDE SEQUENCE [LARGE SCALE GENOMIC DNA]</scope>
    <source>
        <strain evidence="6 7">DSM 22271</strain>
    </source>
</reference>
<dbReference type="PANTHER" id="PTHR13887:SF14">
    <property type="entry name" value="DISULFIDE BOND FORMATION PROTEIN D"/>
    <property type="match status" value="1"/>
</dbReference>
<dbReference type="InterPro" id="IPR013766">
    <property type="entry name" value="Thioredoxin_domain"/>
</dbReference>
<dbReference type="EMBL" id="NISK01000004">
    <property type="protein sequence ID" value="OWQ94556.1"/>
    <property type="molecule type" value="Genomic_DNA"/>
</dbReference>
<keyword evidence="7" id="KW-1185">Reference proteome</keyword>
<dbReference type="PANTHER" id="PTHR13887">
    <property type="entry name" value="GLUTATHIONE S-TRANSFERASE KAPPA"/>
    <property type="match status" value="1"/>
</dbReference>
<dbReference type="AlphaFoldDB" id="A0A246JP83"/>
<sequence>MVRRELLILFGLVLVGAATSYLLQSTRPLGRYVGDTASAVQILTGKRSPEVLTGTADLTLVVFTDYQCPACRKADPAMRAAIAKDGNVRLVYKDWSILGKRSERAAEVALAAQYQGIYSHVHHSLMRSRSLDNSALRQTIQEAGGSWRQLETDLAQYRPAIANQLAKNHQEAFSLGLQGTPGYLIGPFLIQGALTEGEFLRAFAQARAKL</sequence>
<dbReference type="Proteomes" id="UP000197361">
    <property type="component" value="Unassembled WGS sequence"/>
</dbReference>
<protein>
    <submittedName>
        <fullName evidence="6">Disulfide bond formation protein DsbA</fullName>
    </submittedName>
</protein>
<dbReference type="OrthoDB" id="9780147at2"/>